<protein>
    <recommendedName>
        <fullName evidence="4">L,D-transpeptidase</fullName>
    </recommendedName>
</protein>
<dbReference type="EMBL" id="NFHN01000055">
    <property type="protein sequence ID" value="OUN42976.1"/>
    <property type="molecule type" value="Genomic_DNA"/>
</dbReference>
<name>A0A1Y4NWQ1_LIMRT</name>
<keyword evidence="1" id="KW-0472">Membrane</keyword>
<evidence type="ECO:0008006" key="4">
    <source>
        <dbReference type="Google" id="ProtNLM"/>
    </source>
</evidence>
<feature type="transmembrane region" description="Helical" evidence="1">
    <location>
        <begin position="7"/>
        <end position="26"/>
    </location>
</feature>
<evidence type="ECO:0000313" key="2">
    <source>
        <dbReference type="EMBL" id="OUN42976.1"/>
    </source>
</evidence>
<dbReference type="Proteomes" id="UP000195868">
    <property type="component" value="Unassembled WGS sequence"/>
</dbReference>
<comment type="caution">
    <text evidence="2">The sequence shown here is derived from an EMBL/GenBank/DDBJ whole genome shotgun (WGS) entry which is preliminary data.</text>
</comment>
<keyword evidence="1" id="KW-0812">Transmembrane</keyword>
<gene>
    <name evidence="2" type="ORF">B5G22_10155</name>
</gene>
<dbReference type="AlphaFoldDB" id="A0A1Y4NWQ1"/>
<accession>A0A1Y4NWQ1</accession>
<organism evidence="2 3">
    <name type="scientific">Limosilactobacillus reuteri</name>
    <name type="common">Lactobacillus reuteri</name>
    <dbReference type="NCBI Taxonomy" id="1598"/>
    <lineage>
        <taxon>Bacteria</taxon>
        <taxon>Bacillati</taxon>
        <taxon>Bacillota</taxon>
        <taxon>Bacilli</taxon>
        <taxon>Lactobacillales</taxon>
        <taxon>Lactobacillaceae</taxon>
        <taxon>Limosilactobacillus</taxon>
    </lineage>
</organism>
<keyword evidence="1" id="KW-1133">Transmembrane helix</keyword>
<evidence type="ECO:0000313" key="3">
    <source>
        <dbReference type="Proteomes" id="UP000195868"/>
    </source>
</evidence>
<proteinExistence type="predicted"/>
<evidence type="ECO:0000256" key="1">
    <source>
        <dbReference type="SAM" id="Phobius"/>
    </source>
</evidence>
<reference evidence="3" key="1">
    <citation type="submission" date="2017-04" db="EMBL/GenBank/DDBJ databases">
        <title>Function of individual gut microbiota members based on whole genome sequencing of pure cultures obtained from chicken caecum.</title>
        <authorList>
            <person name="Medvecky M."/>
            <person name="Cejkova D."/>
            <person name="Polansky O."/>
            <person name="Karasova D."/>
            <person name="Kubasova T."/>
            <person name="Cizek A."/>
            <person name="Rychlik I."/>
        </authorList>
    </citation>
    <scope>NUCLEOTIDE SEQUENCE [LARGE SCALE GENOMIC DNA]</scope>
    <source>
        <strain evidence="3">An71</strain>
    </source>
</reference>
<sequence>MNKELKAMIYTAISLLITLLIIINIVNFGSDNYINEATKSSQRIALNHLKRPHLNHSSELGKYPKLKGQKNIELLALKRTNRLYVINNHRVIYIVNAEINLNPTSTRINAARGERAFHVKNSKQSIAVNWLSFAKLGYIESIVSVNNHQVRGNWINDKYHLPNTIEVSKPDAKWLQQLPKETELIVK</sequence>